<name>A0ABR2N9U5_9ROSI</name>
<accession>A0ABR2N9U5</accession>
<dbReference type="Proteomes" id="UP001396334">
    <property type="component" value="Unassembled WGS sequence"/>
</dbReference>
<feature type="compositionally biased region" description="Basic and acidic residues" evidence="1">
    <location>
        <begin position="131"/>
        <end position="146"/>
    </location>
</feature>
<feature type="region of interest" description="Disordered" evidence="1">
    <location>
        <begin position="202"/>
        <end position="238"/>
    </location>
</feature>
<feature type="compositionally biased region" description="Basic and acidic residues" evidence="1">
    <location>
        <begin position="210"/>
        <end position="219"/>
    </location>
</feature>
<keyword evidence="3" id="KW-1185">Reference proteome</keyword>
<evidence type="ECO:0000256" key="1">
    <source>
        <dbReference type="SAM" id="MobiDB-lite"/>
    </source>
</evidence>
<evidence type="ECO:0000313" key="2">
    <source>
        <dbReference type="EMBL" id="KAK8972914.1"/>
    </source>
</evidence>
<dbReference type="PANTHER" id="PTHR33416:SF18">
    <property type="entry name" value="NUCLEOPORIN-LIKE PROTEIN"/>
    <property type="match status" value="1"/>
</dbReference>
<dbReference type="EMBL" id="JBBPBN010000200">
    <property type="protein sequence ID" value="KAK8972914.1"/>
    <property type="molecule type" value="Genomic_DNA"/>
</dbReference>
<feature type="region of interest" description="Disordered" evidence="1">
    <location>
        <begin position="102"/>
        <end position="146"/>
    </location>
</feature>
<feature type="region of interest" description="Disordered" evidence="1">
    <location>
        <begin position="493"/>
        <end position="515"/>
    </location>
</feature>
<feature type="compositionally biased region" description="Polar residues" evidence="1">
    <location>
        <begin position="1"/>
        <end position="11"/>
    </location>
</feature>
<organism evidence="2 3">
    <name type="scientific">Hibiscus sabdariffa</name>
    <name type="common">roselle</name>
    <dbReference type="NCBI Taxonomy" id="183260"/>
    <lineage>
        <taxon>Eukaryota</taxon>
        <taxon>Viridiplantae</taxon>
        <taxon>Streptophyta</taxon>
        <taxon>Embryophyta</taxon>
        <taxon>Tracheophyta</taxon>
        <taxon>Spermatophyta</taxon>
        <taxon>Magnoliopsida</taxon>
        <taxon>eudicotyledons</taxon>
        <taxon>Gunneridae</taxon>
        <taxon>Pentapetalae</taxon>
        <taxon>rosids</taxon>
        <taxon>malvids</taxon>
        <taxon>Malvales</taxon>
        <taxon>Malvaceae</taxon>
        <taxon>Malvoideae</taxon>
        <taxon>Hibiscus</taxon>
    </lineage>
</organism>
<dbReference type="PANTHER" id="PTHR33416">
    <property type="entry name" value="NUCLEAR PORE COMPLEX PROTEIN NUP1"/>
    <property type="match status" value="1"/>
</dbReference>
<feature type="region of interest" description="Disordered" evidence="1">
    <location>
        <begin position="1"/>
        <end position="49"/>
    </location>
</feature>
<comment type="caution">
    <text evidence="2">The sequence shown here is derived from an EMBL/GenBank/DDBJ whole genome shotgun (WGS) entry which is preliminary data.</text>
</comment>
<reference evidence="2 3" key="1">
    <citation type="journal article" date="2024" name="G3 (Bethesda)">
        <title>Genome assembly of Hibiscus sabdariffa L. provides insights into metabolisms of medicinal natural products.</title>
        <authorList>
            <person name="Kim T."/>
        </authorList>
    </citation>
    <scope>NUCLEOTIDE SEQUENCE [LARGE SCALE GENOMIC DNA]</scope>
    <source>
        <strain evidence="2">TK-2024</strain>
        <tissue evidence="2">Old leaves</tissue>
    </source>
</reference>
<gene>
    <name evidence="2" type="ORF">V6N11_057417</name>
</gene>
<proteinExistence type="predicted"/>
<feature type="compositionally biased region" description="Basic and acidic residues" evidence="1">
    <location>
        <begin position="102"/>
        <end position="113"/>
    </location>
</feature>
<protein>
    <submittedName>
        <fullName evidence="2">Uncharacterized protein</fullName>
    </submittedName>
</protein>
<sequence>MERTTGTTPSYSMLDPQATDRGVGGKLRRQPPRRPPTTPYSRPQQNQSLCGRFLSKLVDPTYRLIAGGATRIFPSLFSKHLTNDSLPLPEPQTNETVNLNEDREEHPNGEHKTSSTFGVLQTAGTSGSTDGSKDGSDFAEKRKGVKDDGLSEIEKLMEGKTFSRNEINRLIEIINSRAVDVPKVDQERKDLVLSARGAKDPIVSHNLGRPTEEKQDDSNKAVWDLPTPLPKPTPNETGCSPIEIAKAYMAVWKPEINLGSKSIISKDKRPTVLSDDYASEPLVPLPSPKSSTRWPGSMIKDQYGYLTPHSQRGRFGLHNIRRTPYSRTIYSKSKLKRAQTPIYGQLKSDIADHGHRSLGPIRRIRHDGTTEAQSRGSAYSHSSLKGSFPVGNSIVSKSVVSSMKNKLEQGGASSSSVFQSVDSNRRSEVNIPPVCPHSCQMARTIFEHLERNLVTPKEKSEELKIATSSKISQSSDVNANSLPYLGLDYSKRKDKIDNRSPAQGNEHKGNSFSVTVFSNNGGPSIDFGKAQDSRIKTAHKDSYVYIKECHANQFIGQDHLRVTGAPEKPLKSFGNKPVLASISVSKPEQRWMFTLDNSTGLPFPVSASSVPSSEPPTPSIMPSLPGSSLHLVRKELSGPLYSFGGSSRLFPSLVFSFPSTSNVPNNVDASDIKFNFESDRRAESSHQPDFKHLEKTLPVRESFKTKESNIGCGGKRSIVSQGFAKQEVK</sequence>
<evidence type="ECO:0000313" key="3">
    <source>
        <dbReference type="Proteomes" id="UP001396334"/>
    </source>
</evidence>